<gene>
    <name evidence="2" type="ORF">GRF29_103g529362</name>
</gene>
<reference evidence="2 3" key="1">
    <citation type="submission" date="2021-02" db="EMBL/GenBank/DDBJ databases">
        <title>Genome assembly of Pseudopithomyces chartarum.</title>
        <authorList>
            <person name="Jauregui R."/>
            <person name="Singh J."/>
            <person name="Voisey C."/>
        </authorList>
    </citation>
    <scope>NUCLEOTIDE SEQUENCE [LARGE SCALE GENOMIC DNA]</scope>
    <source>
        <strain evidence="2 3">AGR01</strain>
    </source>
</reference>
<sequence>MLFKLLPLLFALGLADRIIGPGAQNTFADEPERGSQYTNGTFLTASVIEGNGCPAGTYYLHPIEPGKSAKTFVGMDNWLYNSTTSSEPVTCGINFTFKFVYPKSGFADMMFGTQLWHTSAYEEGETEHSGLFVGKYDLAATAGPNAIEASFDNARFDEGTRSWQIGVGMGPEGIPGEIATGSFAVNITLLTEGGPGQFSASRIDFGFGVM</sequence>
<keyword evidence="3" id="KW-1185">Reference proteome</keyword>
<proteinExistence type="predicted"/>
<organism evidence="2 3">
    <name type="scientific">Pseudopithomyces chartarum</name>
    <dbReference type="NCBI Taxonomy" id="1892770"/>
    <lineage>
        <taxon>Eukaryota</taxon>
        <taxon>Fungi</taxon>
        <taxon>Dikarya</taxon>
        <taxon>Ascomycota</taxon>
        <taxon>Pezizomycotina</taxon>
        <taxon>Dothideomycetes</taxon>
        <taxon>Pleosporomycetidae</taxon>
        <taxon>Pleosporales</taxon>
        <taxon>Massarineae</taxon>
        <taxon>Didymosphaeriaceae</taxon>
        <taxon>Pseudopithomyces</taxon>
    </lineage>
</organism>
<name>A0AAN6REM4_9PLEO</name>
<protein>
    <submittedName>
        <fullName evidence="2">Uncharacterized protein</fullName>
    </submittedName>
</protein>
<accession>A0AAN6REM4</accession>
<dbReference type="Proteomes" id="UP001280581">
    <property type="component" value="Unassembled WGS sequence"/>
</dbReference>
<evidence type="ECO:0000256" key="1">
    <source>
        <dbReference type="SAM" id="SignalP"/>
    </source>
</evidence>
<dbReference type="EMBL" id="WVTA01000009">
    <property type="protein sequence ID" value="KAK3207303.1"/>
    <property type="molecule type" value="Genomic_DNA"/>
</dbReference>
<evidence type="ECO:0000313" key="3">
    <source>
        <dbReference type="Proteomes" id="UP001280581"/>
    </source>
</evidence>
<evidence type="ECO:0000313" key="2">
    <source>
        <dbReference type="EMBL" id="KAK3207303.1"/>
    </source>
</evidence>
<feature type="chain" id="PRO_5042989939" evidence="1">
    <location>
        <begin position="16"/>
        <end position="210"/>
    </location>
</feature>
<keyword evidence="1" id="KW-0732">Signal</keyword>
<dbReference type="AlphaFoldDB" id="A0AAN6REM4"/>
<comment type="caution">
    <text evidence="2">The sequence shown here is derived from an EMBL/GenBank/DDBJ whole genome shotgun (WGS) entry which is preliminary data.</text>
</comment>
<feature type="signal peptide" evidence="1">
    <location>
        <begin position="1"/>
        <end position="15"/>
    </location>
</feature>